<gene>
    <name evidence="2" type="ORF">SMTD_LOCUS18110</name>
</gene>
<feature type="compositionally biased region" description="Polar residues" evidence="1">
    <location>
        <begin position="239"/>
        <end position="248"/>
    </location>
</feature>
<evidence type="ECO:0000313" key="2">
    <source>
        <dbReference type="EMBL" id="VDP76165.1"/>
    </source>
</evidence>
<evidence type="ECO:0000256" key="1">
    <source>
        <dbReference type="SAM" id="MobiDB-lite"/>
    </source>
</evidence>
<dbReference type="STRING" id="31246.A0A183PUS4"/>
<feature type="region of interest" description="Disordered" evidence="1">
    <location>
        <begin position="210"/>
        <end position="248"/>
    </location>
</feature>
<dbReference type="AlphaFoldDB" id="A0A183PUS4"/>
<feature type="compositionally biased region" description="Low complexity" evidence="1">
    <location>
        <begin position="211"/>
        <end position="238"/>
    </location>
</feature>
<proteinExistence type="predicted"/>
<dbReference type="Proteomes" id="UP000269396">
    <property type="component" value="Unassembled WGS sequence"/>
</dbReference>
<keyword evidence="3" id="KW-1185">Reference proteome</keyword>
<accession>A0A183PUS4</accession>
<name>A0A183PUS4_9TREM</name>
<organism evidence="2 3">
    <name type="scientific">Schistosoma mattheei</name>
    <dbReference type="NCBI Taxonomy" id="31246"/>
    <lineage>
        <taxon>Eukaryota</taxon>
        <taxon>Metazoa</taxon>
        <taxon>Spiralia</taxon>
        <taxon>Lophotrochozoa</taxon>
        <taxon>Platyhelminthes</taxon>
        <taxon>Trematoda</taxon>
        <taxon>Digenea</taxon>
        <taxon>Strigeidida</taxon>
        <taxon>Schistosomatoidea</taxon>
        <taxon>Schistosomatidae</taxon>
        <taxon>Schistosoma</taxon>
    </lineage>
</organism>
<protein>
    <submittedName>
        <fullName evidence="2">Uncharacterized protein</fullName>
    </submittedName>
</protein>
<dbReference type="EMBL" id="UZAL01039882">
    <property type="protein sequence ID" value="VDP76165.1"/>
    <property type="molecule type" value="Genomic_DNA"/>
</dbReference>
<sequence length="248" mass="27197">MKTTITTTTTTTTAAATIVSSSSSLPSSLLFSTSLNPVVSSSSSSSSTSSSLSRSTYTTNVTNCSNIKNSSHLMNENNLLRNELNLIKNTTDQEISNKIYDNNTDDCNIDEDDDDCDVTLNLSTVRPSIVNTEKFQHKLLQDNVNNKCNEFTFSAPHRLSLTSSNTPTFNKSMEKNEFLFSAPLVNKTIKHNQSIDNNIHKVSVLPISMDESNQSSSTSITTTTTNNNNNDFDESTINCDQMNTAKTT</sequence>
<reference evidence="2 3" key="1">
    <citation type="submission" date="2018-11" db="EMBL/GenBank/DDBJ databases">
        <authorList>
            <consortium name="Pathogen Informatics"/>
        </authorList>
    </citation>
    <scope>NUCLEOTIDE SEQUENCE [LARGE SCALE GENOMIC DNA]</scope>
    <source>
        <strain>Denwood</strain>
        <strain evidence="3">Zambia</strain>
    </source>
</reference>
<evidence type="ECO:0000313" key="3">
    <source>
        <dbReference type="Proteomes" id="UP000269396"/>
    </source>
</evidence>